<evidence type="ECO:0000313" key="2">
    <source>
        <dbReference type="Proteomes" id="UP000193006"/>
    </source>
</evidence>
<dbReference type="Gene3D" id="3.40.50.1820">
    <property type="entry name" value="alpha/beta hydrolase"/>
    <property type="match status" value="1"/>
</dbReference>
<reference evidence="1 2" key="1">
    <citation type="submission" date="2017-04" db="EMBL/GenBank/DDBJ databases">
        <title>Bacillus krulwichiae AM31D Genome sequencing and assembly.</title>
        <authorList>
            <person name="Krulwich T.A."/>
            <person name="Anastor L."/>
            <person name="Ehrlich R."/>
            <person name="Ehrlich G.D."/>
            <person name="Janto B."/>
        </authorList>
    </citation>
    <scope>NUCLEOTIDE SEQUENCE [LARGE SCALE GENOMIC DNA]</scope>
    <source>
        <strain evidence="1 2">AM31D</strain>
    </source>
</reference>
<dbReference type="SUPFAM" id="SSF53474">
    <property type="entry name" value="alpha/beta-Hydrolases"/>
    <property type="match status" value="1"/>
</dbReference>
<evidence type="ECO:0000313" key="1">
    <source>
        <dbReference type="EMBL" id="ARK30596.1"/>
    </source>
</evidence>
<gene>
    <name evidence="1" type="ORF">BkAM31D_12570</name>
</gene>
<accession>A0A1X9MAZ6</accession>
<dbReference type="InterPro" id="IPR029058">
    <property type="entry name" value="AB_hydrolase_fold"/>
</dbReference>
<keyword evidence="2" id="KW-1185">Reference proteome</keyword>
<organism evidence="1 2">
    <name type="scientific">Halalkalibacter krulwichiae</name>
    <dbReference type="NCBI Taxonomy" id="199441"/>
    <lineage>
        <taxon>Bacteria</taxon>
        <taxon>Bacillati</taxon>
        <taxon>Bacillota</taxon>
        <taxon>Bacilli</taxon>
        <taxon>Bacillales</taxon>
        <taxon>Bacillaceae</taxon>
        <taxon>Halalkalibacter</taxon>
    </lineage>
</organism>
<proteinExistence type="predicted"/>
<dbReference type="RefSeq" id="WP_235820234.1">
    <property type="nucleotide sequence ID" value="NZ_CP020814.1"/>
</dbReference>
<protein>
    <recommendedName>
        <fullName evidence="3">Prolyl aminopeptidase</fullName>
    </recommendedName>
</protein>
<evidence type="ECO:0008006" key="3">
    <source>
        <dbReference type="Google" id="ProtNLM"/>
    </source>
</evidence>
<name>A0A1X9MAZ6_9BACI</name>
<dbReference type="STRING" id="199441.BkAM31D_12570"/>
<dbReference type="EMBL" id="CP020814">
    <property type="protein sequence ID" value="ARK30596.1"/>
    <property type="molecule type" value="Genomic_DNA"/>
</dbReference>
<dbReference type="Proteomes" id="UP000193006">
    <property type="component" value="Chromosome"/>
</dbReference>
<sequence>MGFSLKKTDFLVSDKGISVVEKIQIGGIDQALLIQGERKDNPILLFLHGGPSMPLPGVSCRGVDYTIVSNTKELVKKFTIVFWDQRGTGKSYSKVINSETMNITQFINDANEITEYLRKKFNQKKSF</sequence>
<dbReference type="KEGG" id="bkw:BkAM31D_12570"/>
<dbReference type="AlphaFoldDB" id="A0A1X9MAZ6"/>